<dbReference type="EMBL" id="CH479185">
    <property type="protein sequence ID" value="EDW38150.1"/>
    <property type="molecule type" value="Genomic_DNA"/>
</dbReference>
<dbReference type="OMA" id="EEFRIMH"/>
<proteinExistence type="predicted"/>
<dbReference type="AlphaFoldDB" id="B4GMS6"/>
<dbReference type="KEGG" id="dpe:6594269"/>
<accession>B4GMS6</accession>
<keyword evidence="2" id="KW-1185">Reference proteome</keyword>
<sequence length="191" mass="22156">MSLPPEIHQIDINDRRYRELISRYYGEAFLMATEALTIGDGLHVRAGRGPNFPPEEFRIMHEILNFDLDGPNAPRNLGAGDAPIRQINPHSLLNNIDHQQSEHDEVQLEDFEEDDGPLNLGLFSMGRHWGEAQPYFSPQQIAPRRQALELRFTVTIDLNWSYYKQISKIFAKMGWWAALRLSYSELFFNLE</sequence>
<organism evidence="2">
    <name type="scientific">Drosophila persimilis</name>
    <name type="common">Fruit fly</name>
    <dbReference type="NCBI Taxonomy" id="7234"/>
    <lineage>
        <taxon>Eukaryota</taxon>
        <taxon>Metazoa</taxon>
        <taxon>Ecdysozoa</taxon>
        <taxon>Arthropoda</taxon>
        <taxon>Hexapoda</taxon>
        <taxon>Insecta</taxon>
        <taxon>Pterygota</taxon>
        <taxon>Neoptera</taxon>
        <taxon>Endopterygota</taxon>
        <taxon>Diptera</taxon>
        <taxon>Brachycera</taxon>
        <taxon>Muscomorpha</taxon>
        <taxon>Ephydroidea</taxon>
        <taxon>Drosophilidae</taxon>
        <taxon>Drosophila</taxon>
        <taxon>Sophophora</taxon>
    </lineage>
</organism>
<protein>
    <submittedName>
        <fullName evidence="1">GL12180</fullName>
    </submittedName>
</protein>
<name>B4GMS6_DROPE</name>
<evidence type="ECO:0000313" key="1">
    <source>
        <dbReference type="EMBL" id="EDW38150.1"/>
    </source>
</evidence>
<evidence type="ECO:0000313" key="2">
    <source>
        <dbReference type="Proteomes" id="UP000008744"/>
    </source>
</evidence>
<dbReference type="Proteomes" id="UP000008744">
    <property type="component" value="Unassembled WGS sequence"/>
</dbReference>
<gene>
    <name evidence="1" type="primary">Dper\GL12180</name>
    <name evidence="1" type="ORF">Dper_GL12180</name>
</gene>
<dbReference type="HOGENOM" id="CLU_1422873_0_0_1"/>
<dbReference type="OrthoDB" id="10514904at2759"/>
<reference evidence="1 2" key="1">
    <citation type="journal article" date="2007" name="Nature">
        <title>Evolution of genes and genomes on the Drosophila phylogeny.</title>
        <authorList>
            <consortium name="Drosophila 12 Genomes Consortium"/>
            <person name="Clark A.G."/>
            <person name="Eisen M.B."/>
            <person name="Smith D.R."/>
            <person name="Bergman C.M."/>
            <person name="Oliver B."/>
            <person name="Markow T.A."/>
            <person name="Kaufman T.C."/>
            <person name="Kellis M."/>
            <person name="Gelbart W."/>
            <person name="Iyer V.N."/>
            <person name="Pollard D.A."/>
            <person name="Sackton T.B."/>
            <person name="Larracuente A.M."/>
            <person name="Singh N.D."/>
            <person name="Abad J.P."/>
            <person name="Abt D.N."/>
            <person name="Adryan B."/>
            <person name="Aguade M."/>
            <person name="Akashi H."/>
            <person name="Anderson W.W."/>
            <person name="Aquadro C.F."/>
            <person name="Ardell D.H."/>
            <person name="Arguello R."/>
            <person name="Artieri C.G."/>
            <person name="Barbash D.A."/>
            <person name="Barker D."/>
            <person name="Barsanti P."/>
            <person name="Batterham P."/>
            <person name="Batzoglou S."/>
            <person name="Begun D."/>
            <person name="Bhutkar A."/>
            <person name="Blanco E."/>
            <person name="Bosak S.A."/>
            <person name="Bradley R.K."/>
            <person name="Brand A.D."/>
            <person name="Brent M.R."/>
            <person name="Brooks A.N."/>
            <person name="Brown R.H."/>
            <person name="Butlin R.K."/>
            <person name="Caggese C."/>
            <person name="Calvi B.R."/>
            <person name="Bernardo de Carvalho A."/>
            <person name="Caspi A."/>
            <person name="Castrezana S."/>
            <person name="Celniker S.E."/>
            <person name="Chang J.L."/>
            <person name="Chapple C."/>
            <person name="Chatterji S."/>
            <person name="Chinwalla A."/>
            <person name="Civetta A."/>
            <person name="Clifton S.W."/>
            <person name="Comeron J.M."/>
            <person name="Costello J.C."/>
            <person name="Coyne J.A."/>
            <person name="Daub J."/>
            <person name="David R.G."/>
            <person name="Delcher A.L."/>
            <person name="Delehaunty K."/>
            <person name="Do C.B."/>
            <person name="Ebling H."/>
            <person name="Edwards K."/>
            <person name="Eickbush T."/>
            <person name="Evans J.D."/>
            <person name="Filipski A."/>
            <person name="Findeiss S."/>
            <person name="Freyhult E."/>
            <person name="Fulton L."/>
            <person name="Fulton R."/>
            <person name="Garcia A.C."/>
            <person name="Gardiner A."/>
            <person name="Garfield D.A."/>
            <person name="Garvin B.E."/>
            <person name="Gibson G."/>
            <person name="Gilbert D."/>
            <person name="Gnerre S."/>
            <person name="Godfrey J."/>
            <person name="Good R."/>
            <person name="Gotea V."/>
            <person name="Gravely B."/>
            <person name="Greenberg A.J."/>
            <person name="Griffiths-Jones S."/>
            <person name="Gross S."/>
            <person name="Guigo R."/>
            <person name="Gustafson E.A."/>
            <person name="Haerty W."/>
            <person name="Hahn M.W."/>
            <person name="Halligan D.L."/>
            <person name="Halpern A.L."/>
            <person name="Halter G.M."/>
            <person name="Han M.V."/>
            <person name="Heger A."/>
            <person name="Hillier L."/>
            <person name="Hinrichs A.S."/>
            <person name="Holmes I."/>
            <person name="Hoskins R.A."/>
            <person name="Hubisz M.J."/>
            <person name="Hultmark D."/>
            <person name="Huntley M.A."/>
            <person name="Jaffe D.B."/>
            <person name="Jagadeeshan S."/>
            <person name="Jeck W.R."/>
            <person name="Johnson J."/>
            <person name="Jones C.D."/>
            <person name="Jordan W.C."/>
            <person name="Karpen G.H."/>
            <person name="Kataoka E."/>
            <person name="Keightley P.D."/>
            <person name="Kheradpour P."/>
            <person name="Kirkness E.F."/>
            <person name="Koerich L.B."/>
            <person name="Kristiansen K."/>
            <person name="Kudrna D."/>
            <person name="Kulathinal R.J."/>
            <person name="Kumar S."/>
            <person name="Kwok R."/>
            <person name="Lander E."/>
            <person name="Langley C.H."/>
            <person name="Lapoint R."/>
            <person name="Lazzaro B.P."/>
            <person name="Lee S.J."/>
            <person name="Levesque L."/>
            <person name="Li R."/>
            <person name="Lin C.F."/>
            <person name="Lin M.F."/>
            <person name="Lindblad-Toh K."/>
            <person name="Llopart A."/>
            <person name="Long M."/>
            <person name="Low L."/>
            <person name="Lozovsky E."/>
            <person name="Lu J."/>
            <person name="Luo M."/>
            <person name="Machado C.A."/>
            <person name="Makalowski W."/>
            <person name="Marzo M."/>
            <person name="Matsuda M."/>
            <person name="Matzkin L."/>
            <person name="McAllister B."/>
            <person name="McBride C.S."/>
            <person name="McKernan B."/>
            <person name="McKernan K."/>
            <person name="Mendez-Lago M."/>
            <person name="Minx P."/>
            <person name="Mollenhauer M.U."/>
            <person name="Montooth K."/>
            <person name="Mount S.M."/>
            <person name="Mu X."/>
            <person name="Myers E."/>
            <person name="Negre B."/>
            <person name="Newfeld S."/>
            <person name="Nielsen R."/>
            <person name="Noor M.A."/>
            <person name="O'Grady P."/>
            <person name="Pachter L."/>
            <person name="Papaceit M."/>
            <person name="Parisi M.J."/>
            <person name="Parisi M."/>
            <person name="Parts L."/>
            <person name="Pedersen J.S."/>
            <person name="Pesole G."/>
            <person name="Phillippy A.M."/>
            <person name="Ponting C.P."/>
            <person name="Pop M."/>
            <person name="Porcelli D."/>
            <person name="Powell J.R."/>
            <person name="Prohaska S."/>
            <person name="Pruitt K."/>
            <person name="Puig M."/>
            <person name="Quesneville H."/>
            <person name="Ram K.R."/>
            <person name="Rand D."/>
            <person name="Rasmussen M.D."/>
            <person name="Reed L.K."/>
            <person name="Reenan R."/>
            <person name="Reily A."/>
            <person name="Remington K.A."/>
            <person name="Rieger T.T."/>
            <person name="Ritchie M.G."/>
            <person name="Robin C."/>
            <person name="Rogers Y.H."/>
            <person name="Rohde C."/>
            <person name="Rozas J."/>
            <person name="Rubenfield M.J."/>
            <person name="Ruiz A."/>
            <person name="Russo S."/>
            <person name="Salzberg S.L."/>
            <person name="Sanchez-Gracia A."/>
            <person name="Saranga D.J."/>
            <person name="Sato H."/>
            <person name="Schaeffer S.W."/>
            <person name="Schatz M.C."/>
            <person name="Schlenke T."/>
            <person name="Schwartz R."/>
            <person name="Segarra C."/>
            <person name="Singh R.S."/>
            <person name="Sirot L."/>
            <person name="Sirota M."/>
            <person name="Sisneros N.B."/>
            <person name="Smith C.D."/>
            <person name="Smith T.F."/>
            <person name="Spieth J."/>
            <person name="Stage D.E."/>
            <person name="Stark A."/>
            <person name="Stephan W."/>
            <person name="Strausberg R.L."/>
            <person name="Strempel S."/>
            <person name="Sturgill D."/>
            <person name="Sutton G."/>
            <person name="Sutton G.G."/>
            <person name="Tao W."/>
            <person name="Teichmann S."/>
            <person name="Tobari Y.N."/>
            <person name="Tomimura Y."/>
            <person name="Tsolas J.M."/>
            <person name="Valente V.L."/>
            <person name="Venter E."/>
            <person name="Venter J.C."/>
            <person name="Vicario S."/>
            <person name="Vieira F.G."/>
            <person name="Vilella A.J."/>
            <person name="Villasante A."/>
            <person name="Walenz B."/>
            <person name="Wang J."/>
            <person name="Wasserman M."/>
            <person name="Watts T."/>
            <person name="Wilson D."/>
            <person name="Wilson R.K."/>
            <person name="Wing R.A."/>
            <person name="Wolfner M.F."/>
            <person name="Wong A."/>
            <person name="Wong G.K."/>
            <person name="Wu C.I."/>
            <person name="Wu G."/>
            <person name="Yamamoto D."/>
            <person name="Yang H.P."/>
            <person name="Yang S.P."/>
            <person name="Yorke J.A."/>
            <person name="Yoshida K."/>
            <person name="Zdobnov E."/>
            <person name="Zhang P."/>
            <person name="Zhang Y."/>
            <person name="Zimin A.V."/>
            <person name="Baldwin J."/>
            <person name="Abdouelleil A."/>
            <person name="Abdulkadir J."/>
            <person name="Abebe A."/>
            <person name="Abera B."/>
            <person name="Abreu J."/>
            <person name="Acer S.C."/>
            <person name="Aftuck L."/>
            <person name="Alexander A."/>
            <person name="An P."/>
            <person name="Anderson E."/>
            <person name="Anderson S."/>
            <person name="Arachi H."/>
            <person name="Azer M."/>
            <person name="Bachantsang P."/>
            <person name="Barry A."/>
            <person name="Bayul T."/>
            <person name="Berlin A."/>
            <person name="Bessette D."/>
            <person name="Bloom T."/>
            <person name="Blye J."/>
            <person name="Boguslavskiy L."/>
            <person name="Bonnet C."/>
            <person name="Boukhgalter B."/>
            <person name="Bourzgui I."/>
            <person name="Brown A."/>
            <person name="Cahill P."/>
            <person name="Channer S."/>
            <person name="Cheshatsang Y."/>
            <person name="Chuda L."/>
            <person name="Citroen M."/>
            <person name="Collymore A."/>
            <person name="Cooke P."/>
            <person name="Costello M."/>
            <person name="D'Aco K."/>
            <person name="Daza R."/>
            <person name="De Haan G."/>
            <person name="DeGray S."/>
            <person name="DeMaso C."/>
            <person name="Dhargay N."/>
            <person name="Dooley K."/>
            <person name="Dooley E."/>
            <person name="Doricent M."/>
            <person name="Dorje P."/>
            <person name="Dorjee K."/>
            <person name="Dupes A."/>
            <person name="Elong R."/>
            <person name="Falk J."/>
            <person name="Farina A."/>
            <person name="Faro S."/>
            <person name="Ferguson D."/>
            <person name="Fisher S."/>
            <person name="Foley C.D."/>
            <person name="Franke A."/>
            <person name="Friedrich D."/>
            <person name="Gadbois L."/>
            <person name="Gearin G."/>
            <person name="Gearin C.R."/>
            <person name="Giannoukos G."/>
            <person name="Goode T."/>
            <person name="Graham J."/>
            <person name="Grandbois E."/>
            <person name="Grewal S."/>
            <person name="Gyaltsen K."/>
            <person name="Hafez N."/>
            <person name="Hagos B."/>
            <person name="Hall J."/>
            <person name="Henson C."/>
            <person name="Hollinger A."/>
            <person name="Honan T."/>
            <person name="Huard M.D."/>
            <person name="Hughes L."/>
            <person name="Hurhula B."/>
            <person name="Husby M.E."/>
            <person name="Kamat A."/>
            <person name="Kanga B."/>
            <person name="Kashin S."/>
            <person name="Khazanovich D."/>
            <person name="Kisner P."/>
            <person name="Lance K."/>
            <person name="Lara M."/>
            <person name="Lee W."/>
            <person name="Lennon N."/>
            <person name="Letendre F."/>
            <person name="LeVine R."/>
            <person name="Lipovsky A."/>
            <person name="Liu X."/>
            <person name="Liu J."/>
            <person name="Liu S."/>
            <person name="Lokyitsang T."/>
            <person name="Lokyitsang Y."/>
            <person name="Lubonja R."/>
            <person name="Lui A."/>
            <person name="MacDonald P."/>
            <person name="Magnisalis V."/>
            <person name="Maru K."/>
            <person name="Matthews C."/>
            <person name="McCusker W."/>
            <person name="McDonough S."/>
            <person name="Mehta T."/>
            <person name="Meldrim J."/>
            <person name="Meneus L."/>
            <person name="Mihai O."/>
            <person name="Mihalev A."/>
            <person name="Mihova T."/>
            <person name="Mittelman R."/>
            <person name="Mlenga V."/>
            <person name="Montmayeur A."/>
            <person name="Mulrain L."/>
            <person name="Navidi A."/>
            <person name="Naylor J."/>
            <person name="Negash T."/>
            <person name="Nguyen T."/>
            <person name="Nguyen N."/>
            <person name="Nicol R."/>
            <person name="Norbu C."/>
            <person name="Norbu N."/>
            <person name="Novod N."/>
            <person name="O'Neill B."/>
            <person name="Osman S."/>
            <person name="Markiewicz E."/>
            <person name="Oyono O.L."/>
            <person name="Patti C."/>
            <person name="Phunkhang P."/>
            <person name="Pierre F."/>
            <person name="Priest M."/>
            <person name="Raghuraman S."/>
            <person name="Rege F."/>
            <person name="Reyes R."/>
            <person name="Rise C."/>
            <person name="Rogov P."/>
            <person name="Ross K."/>
            <person name="Ryan E."/>
            <person name="Settipalli S."/>
            <person name="Shea T."/>
            <person name="Sherpa N."/>
            <person name="Shi L."/>
            <person name="Shih D."/>
            <person name="Sparrow T."/>
            <person name="Spaulding J."/>
            <person name="Stalker J."/>
            <person name="Stange-Thomann N."/>
            <person name="Stavropoulos S."/>
            <person name="Stone C."/>
            <person name="Strader C."/>
            <person name="Tesfaye S."/>
            <person name="Thomson T."/>
            <person name="Thoulutsang Y."/>
            <person name="Thoulutsang D."/>
            <person name="Topham K."/>
            <person name="Topping I."/>
            <person name="Tsamla T."/>
            <person name="Vassiliev H."/>
            <person name="Vo A."/>
            <person name="Wangchuk T."/>
            <person name="Wangdi T."/>
            <person name="Weiand M."/>
            <person name="Wilkinson J."/>
            <person name="Wilson A."/>
            <person name="Yadav S."/>
            <person name="Young G."/>
            <person name="Yu Q."/>
            <person name="Zembek L."/>
            <person name="Zhong D."/>
            <person name="Zimmer A."/>
            <person name="Zwirko Z."/>
            <person name="Jaffe D.B."/>
            <person name="Alvarez P."/>
            <person name="Brockman W."/>
            <person name="Butler J."/>
            <person name="Chin C."/>
            <person name="Gnerre S."/>
            <person name="Grabherr M."/>
            <person name="Kleber M."/>
            <person name="Mauceli E."/>
            <person name="MacCallum I."/>
        </authorList>
    </citation>
    <scope>NUCLEOTIDE SEQUENCE [LARGE SCALE GENOMIC DNA]</scope>
    <source>
        <strain evidence="2">MSH-3 / Tucson 14011-0111.49</strain>
    </source>
</reference>